<name>A0A4C1ZSH0_EUMVA</name>
<keyword evidence="2" id="KW-1185">Reference proteome</keyword>
<dbReference type="Proteomes" id="UP000299102">
    <property type="component" value="Unassembled WGS sequence"/>
</dbReference>
<gene>
    <name evidence="1" type="ORF">EVAR_36623_1</name>
</gene>
<protein>
    <submittedName>
        <fullName evidence="1">Uncharacterized protein</fullName>
    </submittedName>
</protein>
<accession>A0A4C1ZSH0</accession>
<evidence type="ECO:0000313" key="2">
    <source>
        <dbReference type="Proteomes" id="UP000299102"/>
    </source>
</evidence>
<reference evidence="1 2" key="1">
    <citation type="journal article" date="2019" name="Commun. Biol.">
        <title>The bagworm genome reveals a unique fibroin gene that provides high tensile strength.</title>
        <authorList>
            <person name="Kono N."/>
            <person name="Nakamura H."/>
            <person name="Ohtoshi R."/>
            <person name="Tomita M."/>
            <person name="Numata K."/>
            <person name="Arakawa K."/>
        </authorList>
    </citation>
    <scope>NUCLEOTIDE SEQUENCE [LARGE SCALE GENOMIC DNA]</scope>
</reference>
<dbReference type="EMBL" id="BGZK01002169">
    <property type="protein sequence ID" value="GBP91426.1"/>
    <property type="molecule type" value="Genomic_DNA"/>
</dbReference>
<comment type="caution">
    <text evidence="1">The sequence shown here is derived from an EMBL/GenBank/DDBJ whole genome shotgun (WGS) entry which is preliminary data.</text>
</comment>
<evidence type="ECO:0000313" key="1">
    <source>
        <dbReference type="EMBL" id="GBP91426.1"/>
    </source>
</evidence>
<proteinExistence type="predicted"/>
<sequence>MNHFDPSMRMNICDGGLVERASMESVARRTHITIKFLGVTRLPPATATYLTLKNDLCYVPHVPDPIFRVKLERRSRLPGFWRAAGGGGRTFEEQVVFRPPKTCTPNRPIACQNETMLSALVDQKLLQYI</sequence>
<dbReference type="AlphaFoldDB" id="A0A4C1ZSH0"/>
<organism evidence="1 2">
    <name type="scientific">Eumeta variegata</name>
    <name type="common">Bagworm moth</name>
    <name type="synonym">Eumeta japonica</name>
    <dbReference type="NCBI Taxonomy" id="151549"/>
    <lineage>
        <taxon>Eukaryota</taxon>
        <taxon>Metazoa</taxon>
        <taxon>Ecdysozoa</taxon>
        <taxon>Arthropoda</taxon>
        <taxon>Hexapoda</taxon>
        <taxon>Insecta</taxon>
        <taxon>Pterygota</taxon>
        <taxon>Neoptera</taxon>
        <taxon>Endopterygota</taxon>
        <taxon>Lepidoptera</taxon>
        <taxon>Glossata</taxon>
        <taxon>Ditrysia</taxon>
        <taxon>Tineoidea</taxon>
        <taxon>Psychidae</taxon>
        <taxon>Oiketicinae</taxon>
        <taxon>Eumeta</taxon>
    </lineage>
</organism>